<evidence type="ECO:0000256" key="6">
    <source>
        <dbReference type="SAM" id="Phobius"/>
    </source>
</evidence>
<comment type="caution">
    <text evidence="9">The sequence shown here is derived from an EMBL/GenBank/DDBJ whole genome shotgun (WGS) entry which is preliminary data.</text>
</comment>
<evidence type="ECO:0000259" key="7">
    <source>
        <dbReference type="PROSITE" id="PS50893"/>
    </source>
</evidence>
<dbReference type="OrthoDB" id="4966664at2"/>
<dbReference type="Proteomes" id="UP000431901">
    <property type="component" value="Unassembled WGS sequence"/>
</dbReference>
<dbReference type="Pfam" id="PF00005">
    <property type="entry name" value="ABC_tran"/>
    <property type="match status" value="1"/>
</dbReference>
<evidence type="ECO:0000313" key="10">
    <source>
        <dbReference type="Proteomes" id="UP000431901"/>
    </source>
</evidence>
<evidence type="ECO:0000256" key="3">
    <source>
        <dbReference type="ARBA" id="ARBA00022989"/>
    </source>
</evidence>
<evidence type="ECO:0000313" key="9">
    <source>
        <dbReference type="EMBL" id="MXQ65124.1"/>
    </source>
</evidence>
<protein>
    <submittedName>
        <fullName evidence="9">ATP-binding cassette domain-containing protein</fullName>
    </submittedName>
</protein>
<dbReference type="PROSITE" id="PS50929">
    <property type="entry name" value="ABC_TM1F"/>
    <property type="match status" value="1"/>
</dbReference>
<keyword evidence="3 6" id="KW-1133">Transmembrane helix</keyword>
<feature type="region of interest" description="Disordered" evidence="5">
    <location>
        <begin position="314"/>
        <end position="352"/>
    </location>
</feature>
<feature type="domain" description="ABC transmembrane type-1" evidence="8">
    <location>
        <begin position="1"/>
        <end position="275"/>
    </location>
</feature>
<dbReference type="EMBL" id="WUTW01000002">
    <property type="protein sequence ID" value="MXQ65124.1"/>
    <property type="molecule type" value="Genomic_DNA"/>
</dbReference>
<feature type="transmembrane region" description="Helical" evidence="6">
    <location>
        <begin position="30"/>
        <end position="51"/>
    </location>
</feature>
<organism evidence="9 10">
    <name type="scientific">Actinomadura rayongensis</name>
    <dbReference type="NCBI Taxonomy" id="1429076"/>
    <lineage>
        <taxon>Bacteria</taxon>
        <taxon>Bacillati</taxon>
        <taxon>Actinomycetota</taxon>
        <taxon>Actinomycetes</taxon>
        <taxon>Streptosporangiales</taxon>
        <taxon>Thermomonosporaceae</taxon>
        <taxon>Actinomadura</taxon>
    </lineage>
</organism>
<dbReference type="GO" id="GO:0005886">
    <property type="term" value="C:plasma membrane"/>
    <property type="evidence" value="ECO:0007669"/>
    <property type="project" value="UniProtKB-SubCell"/>
</dbReference>
<keyword evidence="2 6" id="KW-0812">Transmembrane</keyword>
<dbReference type="AlphaFoldDB" id="A0A6I4WDP5"/>
<feature type="transmembrane region" description="Helical" evidence="6">
    <location>
        <begin position="246"/>
        <end position="269"/>
    </location>
</feature>
<keyword evidence="4 6" id="KW-0472">Membrane</keyword>
<comment type="subcellular location">
    <subcellularLocation>
        <location evidence="1">Cell membrane</location>
        <topology evidence="1">Multi-pass membrane protein</topology>
    </subcellularLocation>
</comment>
<keyword evidence="10" id="KW-1185">Reference proteome</keyword>
<proteinExistence type="predicted"/>
<evidence type="ECO:0000256" key="2">
    <source>
        <dbReference type="ARBA" id="ARBA00022692"/>
    </source>
</evidence>
<accession>A0A6I4WDP5</accession>
<dbReference type="Pfam" id="PF00664">
    <property type="entry name" value="ABC_membrane"/>
    <property type="match status" value="1"/>
</dbReference>
<evidence type="ECO:0000256" key="5">
    <source>
        <dbReference type="SAM" id="MobiDB-lite"/>
    </source>
</evidence>
<evidence type="ECO:0000256" key="4">
    <source>
        <dbReference type="ARBA" id="ARBA00023136"/>
    </source>
</evidence>
<dbReference type="GO" id="GO:0016887">
    <property type="term" value="F:ATP hydrolysis activity"/>
    <property type="evidence" value="ECO:0007669"/>
    <property type="project" value="InterPro"/>
</dbReference>
<dbReference type="PROSITE" id="PS00211">
    <property type="entry name" value="ABC_TRANSPORTER_1"/>
    <property type="match status" value="1"/>
</dbReference>
<dbReference type="PANTHER" id="PTHR43394:SF1">
    <property type="entry name" value="ATP-BINDING CASSETTE SUB-FAMILY B MEMBER 10, MITOCHONDRIAL"/>
    <property type="match status" value="1"/>
</dbReference>
<reference evidence="9 10" key="1">
    <citation type="submission" date="2019-12" db="EMBL/GenBank/DDBJ databases">
        <title>Nocardia macrotermitis sp. nov. and Nocardia aurantia sp. nov., isolated from the gut of the fungus growing-termite Macrotermes natalensis.</title>
        <authorList>
            <person name="Christine B."/>
            <person name="Rene B."/>
        </authorList>
    </citation>
    <scope>NUCLEOTIDE SEQUENCE [LARGE SCALE GENOMIC DNA]</scope>
    <source>
        <strain evidence="9 10">DSM 102126</strain>
    </source>
</reference>
<dbReference type="SUPFAM" id="SSF90123">
    <property type="entry name" value="ABC transporter transmembrane region"/>
    <property type="match status" value="1"/>
</dbReference>
<sequence>MAWQVCEALVPVVFGAAIDRAVAPQDGRAILLWLGVLGVLFLVLSLSFRFGARTAKAAAERAAHRTRLAVAGAALDPRTRPDPERRTGTLVSIASGDADRVGEFLSVVPRTCSALASVLVVAVALLRISVPLGLLVLLGAPPLLFVVQRLGGELERRSGAEQARAAEAADLATDLVTGLRVLKGVGGERAAADRYRAASRRSLRATLRAARAEAVYSAATLLLTLCFVALVALVGGRFAAQHRITVGDLVAAVGLAQFLLGPLSAFTMAGARLAQGRASAARVAAVLDAPRHAGSDDAPTFRGALEVPAVAPASRDGLDVPGAPASQGTPEVPVARAARDAPEAPVAPAARGAREVPGFTVAPGETLGIAADGASALALADLLASAPYDGGVLVDGATISDLTPDAARRALLVARHDAPLFAASVHANVAASAAAPDRVAPALDAADAGQVAATLPDGLATVLTERGASLSGGQRQRVALARALAADPAVLVLHDPTTAVDAATEARMAAGLRDVRADRTTVIIATSPALLAACDRVLLVRDGAVRAEGTHAELAADPAYRDLVLA</sequence>
<dbReference type="InterPro" id="IPR011527">
    <property type="entry name" value="ABC1_TM_dom"/>
</dbReference>
<dbReference type="SUPFAM" id="SSF52540">
    <property type="entry name" value="P-loop containing nucleoside triphosphate hydrolases"/>
    <property type="match status" value="1"/>
</dbReference>
<dbReference type="Gene3D" id="1.20.1560.10">
    <property type="entry name" value="ABC transporter type 1, transmembrane domain"/>
    <property type="match status" value="1"/>
</dbReference>
<feature type="transmembrane region" description="Helical" evidence="6">
    <location>
        <begin position="114"/>
        <end position="140"/>
    </location>
</feature>
<dbReference type="PANTHER" id="PTHR43394">
    <property type="entry name" value="ATP-DEPENDENT PERMEASE MDL1, MITOCHONDRIAL"/>
    <property type="match status" value="1"/>
</dbReference>
<feature type="transmembrane region" description="Helical" evidence="6">
    <location>
        <begin position="214"/>
        <end position="234"/>
    </location>
</feature>
<dbReference type="InterPro" id="IPR017871">
    <property type="entry name" value="ABC_transporter-like_CS"/>
</dbReference>
<dbReference type="InterPro" id="IPR036640">
    <property type="entry name" value="ABC1_TM_sf"/>
</dbReference>
<dbReference type="PROSITE" id="PS50893">
    <property type="entry name" value="ABC_TRANSPORTER_2"/>
    <property type="match status" value="1"/>
</dbReference>
<keyword evidence="9" id="KW-0067">ATP-binding</keyword>
<gene>
    <name evidence="9" type="ORF">GQ466_13875</name>
</gene>
<dbReference type="GO" id="GO:0005524">
    <property type="term" value="F:ATP binding"/>
    <property type="evidence" value="ECO:0007669"/>
    <property type="project" value="UniProtKB-KW"/>
</dbReference>
<evidence type="ECO:0000256" key="1">
    <source>
        <dbReference type="ARBA" id="ARBA00004651"/>
    </source>
</evidence>
<feature type="domain" description="ABC transporter" evidence="7">
    <location>
        <begin position="332"/>
        <end position="566"/>
    </location>
</feature>
<dbReference type="GO" id="GO:0015421">
    <property type="term" value="F:ABC-type oligopeptide transporter activity"/>
    <property type="evidence" value="ECO:0007669"/>
    <property type="project" value="TreeGrafter"/>
</dbReference>
<dbReference type="InterPro" id="IPR039421">
    <property type="entry name" value="Type_1_exporter"/>
</dbReference>
<dbReference type="Gene3D" id="3.40.50.300">
    <property type="entry name" value="P-loop containing nucleotide triphosphate hydrolases"/>
    <property type="match status" value="1"/>
</dbReference>
<dbReference type="InterPro" id="IPR027417">
    <property type="entry name" value="P-loop_NTPase"/>
</dbReference>
<evidence type="ECO:0000259" key="8">
    <source>
        <dbReference type="PROSITE" id="PS50929"/>
    </source>
</evidence>
<keyword evidence="9" id="KW-0547">Nucleotide-binding</keyword>
<dbReference type="InterPro" id="IPR003439">
    <property type="entry name" value="ABC_transporter-like_ATP-bd"/>
</dbReference>
<name>A0A6I4WDP5_9ACTN</name>